<dbReference type="GO" id="GO:0005524">
    <property type="term" value="F:ATP binding"/>
    <property type="evidence" value="ECO:0007669"/>
    <property type="project" value="UniProtKB-UniRule"/>
</dbReference>
<sequence length="1700" mass="192437">MSVPTRGRWPVVLAGRARGELRLLAEDKNTFDIVRKKFRELSYGQFTKDNCLPVRGSTQYIPIYRARLSNDLRIIYLIDLESDGYNEYDHQIIRILSVSSRARIAYDFWVKVSKFLRRRGSEYRSRCIRREVLNTKDGPLRVPASFPHKAYIPLTVPHPSEGDDPEWEDSDMNELHEAVVLEKYIPVTKSLYNSILADMDSVLPIILNPDEKAIVRYQGTSVVIGRSGTGKTTALVYKMRANAQVAQASDSADSLRQLFVTRSPVLTRRVASYYNALIESGEIANKTPEELQIMRQLNQEYQPRDLLEFDNEADLRDDLPDRYSELTGGHFPLFISFDKLAQLLEADALGTNDALTLARVRLKRLVDFNLFKHQYWPKFDYNLTRRLDPALVFSEIMGVIKGYGHDLSEDEYTNNLTSKKSPLLADVRRQVYAIFKAYKKRCKIRGETDSADRARSILSVRKDVVDIGNRVDYLFMDEVQDQLMAEIYLLHSLCSNPNGGYWCGDTAQTINVGSSFRIRDLKAYLYEKMVPHANAVLNSFQHKIPAPFSTFELTVNFRSHNGIVQYAASLVQILYTLFPGSIDHMQPESAPIPGPKPLVFVNSSGDQDLFAKYLLNRKPLDEAPPHTVICPKPENSRKTLQPPSPLILLQPKRWWHALNYIQRTLPPHFGTMPLLALKRPKKSLKPLKHMPGCLKVIQSCSQYIDKALLRRIKEVASVHFLRQQDYRRMQLLLDGNLEECIELARSLKFKPQLKDLLKLGRCFEDLAAEYFNDGLPVEAVNCLIHQSKTPSAIQRAREIISIFMWTSFGLGTTSDSTASGEASLLIKICNSQDSLLDSEGAQDMTIFDAVTSCDQVSLALFTNIIEQLDPKSGAYSSRMTTLQYHVLKGNYWTSYHFDDFMNYLEIWGAYSVGLQNLRTLKYPSQDPSIRRLFGLSGISATDASTLVVPNRSQLSDLLNKSLVKNKSQEKTRQLGVKVHTGDVDAHIQNFFASQARKEIFSLSSSLLGSYQAQFVPTSPHDTDKNIPQSISLILSTLDSVMTREHNSDGSVFTSADEEKIRITWSMRLFSLVFLPNGSVGVLKNYQSMNIAGVSGISMHLWINKLLQLLDPWEQDRAFVTLFIACVALAFEFQSTGACPATALPLRIKKNGRPMRRGCPKEPDRFTDDIVKFFQRHSEWRIVNMNKCLKRMVHDSWCIDIYVLIQLIEQMTREVILSEQATTLRSYGGFSGLIAPRSWAMNLVMHSTHIGHAHALKPHSLCEFVGCMEQISSQITDRIPEYWNSPIPHNGTFKCHSGVVILRLFWAILFILVNLHSSHESTRYIQDVLVKLITQIIEFEDTFREGFQFLGFSMSCLPAITAVDRISVLSNIHRVYRQEDVVMLRRGKLNTHSDTSSFTGNIIEFNTLTELHVTLTHASDSKQDPKDRREDLESSSKPVATVDSYEQEEPNIHTIGQNSTTDLPGAPQSDQLGESGNIPIDSVTLSTRPDTPVSIANSEVEELLENHGAKPKMSHEDAALLILRAWRRSLNREEQKQRLSDFDPAGRMYQQYHPYFPRCGAKASERDKLGLRLIRGPCIEIAIGLRAISEEIDIYSEILNDDIHAPGLTLAQVASTQESIKERRKKAEGYKQKVLACCPLDAPAKVLIAKNLAGVKTQTKNAWDAFMVVKNSGILQQSEGFKKAAALVSRGRDLILDATKL</sequence>
<evidence type="ECO:0000256" key="6">
    <source>
        <dbReference type="SAM" id="MobiDB-lite"/>
    </source>
</evidence>
<keyword evidence="3 5" id="KW-0347">Helicase</keyword>
<feature type="domain" description="UvrD-like helicase ATP-binding" evidence="7">
    <location>
        <begin position="204"/>
        <end position="560"/>
    </location>
</feature>
<keyword evidence="4 5" id="KW-0067">ATP-binding</keyword>
<feature type="compositionally biased region" description="Basic and acidic residues" evidence="6">
    <location>
        <begin position="1418"/>
        <end position="1433"/>
    </location>
</feature>
<dbReference type="InterPro" id="IPR039904">
    <property type="entry name" value="TRANK1"/>
</dbReference>
<evidence type="ECO:0000313" key="8">
    <source>
        <dbReference type="EMBL" id="CEL55035.1"/>
    </source>
</evidence>
<evidence type="ECO:0000256" key="4">
    <source>
        <dbReference type="ARBA" id="ARBA00022840"/>
    </source>
</evidence>
<dbReference type="SUPFAM" id="SSF52540">
    <property type="entry name" value="P-loop containing nucleoside triphosphate hydrolases"/>
    <property type="match status" value="1"/>
</dbReference>
<evidence type="ECO:0000259" key="7">
    <source>
        <dbReference type="PROSITE" id="PS51198"/>
    </source>
</evidence>
<dbReference type="Gene3D" id="3.40.50.300">
    <property type="entry name" value="P-loop containing nucleotide triphosphate hydrolases"/>
    <property type="match status" value="1"/>
</dbReference>
<evidence type="ECO:0000256" key="3">
    <source>
        <dbReference type="ARBA" id="ARBA00022806"/>
    </source>
</evidence>
<reference evidence="8 9" key="1">
    <citation type="submission" date="2014-11" db="EMBL/GenBank/DDBJ databases">
        <authorList>
            <person name="Wibberg Daniel"/>
        </authorList>
    </citation>
    <scope>NUCLEOTIDE SEQUENCE [LARGE SCALE GENOMIC DNA]</scope>
    <source>
        <strain evidence="8">Rhizoctonia solani AG1-IB 7/3/14</strain>
    </source>
</reference>
<evidence type="ECO:0000313" key="9">
    <source>
        <dbReference type="Proteomes" id="UP000059188"/>
    </source>
</evidence>
<protein>
    <submittedName>
        <fullName evidence="8">TPR and ankyrin repeat-containing protein 1</fullName>
    </submittedName>
</protein>
<evidence type="ECO:0000256" key="5">
    <source>
        <dbReference type="PROSITE-ProRule" id="PRU00560"/>
    </source>
</evidence>
<proteinExistence type="predicted"/>
<dbReference type="PROSITE" id="PS51198">
    <property type="entry name" value="UVRD_HELICASE_ATP_BIND"/>
    <property type="match status" value="1"/>
</dbReference>
<evidence type="ECO:0000256" key="2">
    <source>
        <dbReference type="ARBA" id="ARBA00022801"/>
    </source>
</evidence>
<dbReference type="GO" id="GO:0016787">
    <property type="term" value="F:hydrolase activity"/>
    <property type="evidence" value="ECO:0007669"/>
    <property type="project" value="UniProtKB-UniRule"/>
</dbReference>
<organism evidence="8 9">
    <name type="scientific">Thanatephorus cucumeris (strain AG1-IB / isolate 7/3/14)</name>
    <name type="common">Lettuce bottom rot fungus</name>
    <name type="synonym">Rhizoctonia solani</name>
    <dbReference type="NCBI Taxonomy" id="1108050"/>
    <lineage>
        <taxon>Eukaryota</taxon>
        <taxon>Fungi</taxon>
        <taxon>Dikarya</taxon>
        <taxon>Basidiomycota</taxon>
        <taxon>Agaricomycotina</taxon>
        <taxon>Agaricomycetes</taxon>
        <taxon>Cantharellales</taxon>
        <taxon>Ceratobasidiaceae</taxon>
        <taxon>Rhizoctonia</taxon>
        <taxon>Rhizoctonia solani AG-1</taxon>
    </lineage>
</organism>
<dbReference type="InterPro" id="IPR014016">
    <property type="entry name" value="UvrD-like_ATP-bd"/>
</dbReference>
<keyword evidence="2 5" id="KW-0378">Hydrolase</keyword>
<keyword evidence="9" id="KW-1185">Reference proteome</keyword>
<name>A0A0B7FBX6_THACB</name>
<dbReference type="InterPro" id="IPR027417">
    <property type="entry name" value="P-loop_NTPase"/>
</dbReference>
<gene>
    <name evidence="8" type="ORF">RSOLAG1IB_11847</name>
</gene>
<evidence type="ECO:0000256" key="1">
    <source>
        <dbReference type="ARBA" id="ARBA00022741"/>
    </source>
</evidence>
<feature type="binding site" evidence="5">
    <location>
        <begin position="225"/>
        <end position="232"/>
    </location>
    <ligand>
        <name>ATP</name>
        <dbReference type="ChEBI" id="CHEBI:30616"/>
    </ligand>
</feature>
<feature type="compositionally biased region" description="Polar residues" evidence="6">
    <location>
        <begin position="1453"/>
        <end position="1473"/>
    </location>
</feature>
<dbReference type="Proteomes" id="UP000059188">
    <property type="component" value="Unassembled WGS sequence"/>
</dbReference>
<feature type="region of interest" description="Disordered" evidence="6">
    <location>
        <begin position="1415"/>
        <end position="1476"/>
    </location>
</feature>
<dbReference type="PANTHER" id="PTHR21529:SF4">
    <property type="entry name" value="TPR AND ANKYRIN REPEAT-CONTAINING PROTEIN 1"/>
    <property type="match status" value="1"/>
</dbReference>
<dbReference type="STRING" id="1108050.A0A0B7FBX6"/>
<dbReference type="GO" id="GO:0004386">
    <property type="term" value="F:helicase activity"/>
    <property type="evidence" value="ECO:0007669"/>
    <property type="project" value="UniProtKB-UniRule"/>
</dbReference>
<dbReference type="PANTHER" id="PTHR21529">
    <property type="entry name" value="MAMMARY TURMOR VIRUS RECEPTOR HOMOLOG 1, 2 MTVR1, 2"/>
    <property type="match status" value="1"/>
</dbReference>
<dbReference type="OrthoDB" id="3156807at2759"/>
<accession>A0A0B7FBX6</accession>
<dbReference type="EMBL" id="LN679298">
    <property type="protein sequence ID" value="CEL55035.1"/>
    <property type="molecule type" value="Genomic_DNA"/>
</dbReference>
<keyword evidence="1 5" id="KW-0547">Nucleotide-binding</keyword>